<dbReference type="Pfam" id="PF00300">
    <property type="entry name" value="His_Phos_1"/>
    <property type="match status" value="1"/>
</dbReference>
<dbReference type="GO" id="GO:0016791">
    <property type="term" value="F:phosphatase activity"/>
    <property type="evidence" value="ECO:0007669"/>
    <property type="project" value="TreeGrafter"/>
</dbReference>
<name>A0A3E2W2B9_CLOIN</name>
<dbReference type="PANTHER" id="PTHR48100">
    <property type="entry name" value="BROAD-SPECIFICITY PHOSPHATASE YOR283W-RELATED"/>
    <property type="match status" value="1"/>
</dbReference>
<feature type="binding site" evidence="2">
    <location>
        <position position="61"/>
    </location>
    <ligand>
        <name>substrate</name>
    </ligand>
</feature>
<dbReference type="PANTHER" id="PTHR48100:SF1">
    <property type="entry name" value="HISTIDINE PHOSPHATASE FAMILY PROTEIN-RELATED"/>
    <property type="match status" value="1"/>
</dbReference>
<dbReference type="InterPro" id="IPR013078">
    <property type="entry name" value="His_Pase_superF_clade-1"/>
</dbReference>
<reference evidence="3 4" key="1">
    <citation type="submission" date="2018-08" db="EMBL/GenBank/DDBJ databases">
        <title>A genome reference for cultivated species of the human gut microbiota.</title>
        <authorList>
            <person name="Zou Y."/>
            <person name="Xue W."/>
            <person name="Luo G."/>
        </authorList>
    </citation>
    <scope>NUCLEOTIDE SEQUENCE [LARGE SCALE GENOMIC DNA]</scope>
    <source>
        <strain evidence="3 4">OF01-2LB</strain>
    </source>
</reference>
<evidence type="ECO:0000256" key="1">
    <source>
        <dbReference type="PIRSR" id="PIRSR613078-1"/>
    </source>
</evidence>
<organism evidence="3 4">
    <name type="scientific">Clostridium innocuum</name>
    <dbReference type="NCBI Taxonomy" id="1522"/>
    <lineage>
        <taxon>Bacteria</taxon>
        <taxon>Bacillati</taxon>
        <taxon>Bacillota</taxon>
        <taxon>Clostridia</taxon>
        <taxon>Eubacteriales</taxon>
        <taxon>Clostridiaceae</taxon>
        <taxon>Clostridium</taxon>
    </lineage>
</organism>
<proteinExistence type="predicted"/>
<dbReference type="Gene3D" id="3.40.50.1240">
    <property type="entry name" value="Phosphoglycerate mutase-like"/>
    <property type="match status" value="1"/>
</dbReference>
<sequence>MGKITRLYLVRHGRTSWNEENRYQGSSDCPLNEIGIQQSRMLTARLRNAKIDVFYSSPSQRAVETIQELASMKKKCIHIDTRLQEIDFGDWEGKTNEELKKVYIQFPDFLQRPDEFPHPKEHLFHDVQKRVVACLDELLQRYEGSHILVASHTGSIRLAFMHYLQMSNHNLFIRMQLENTAISILELQEDGLHLISWNDSSHLQTTYDMIK</sequence>
<evidence type="ECO:0000313" key="3">
    <source>
        <dbReference type="EMBL" id="RGC17654.1"/>
    </source>
</evidence>
<dbReference type="RefSeq" id="WP_117442226.1">
    <property type="nucleotide sequence ID" value="NZ_JAJFEN010000081.1"/>
</dbReference>
<gene>
    <name evidence="3" type="ORF">DXA38_04910</name>
</gene>
<dbReference type="InterPro" id="IPR050275">
    <property type="entry name" value="PGM_Phosphatase"/>
</dbReference>
<dbReference type="SMART" id="SM00855">
    <property type="entry name" value="PGAM"/>
    <property type="match status" value="1"/>
</dbReference>
<feature type="active site" description="Proton donor/acceptor" evidence="1">
    <location>
        <position position="85"/>
    </location>
</feature>
<dbReference type="Proteomes" id="UP000260025">
    <property type="component" value="Unassembled WGS sequence"/>
</dbReference>
<dbReference type="EMBL" id="QVEV01000004">
    <property type="protein sequence ID" value="RGC17654.1"/>
    <property type="molecule type" value="Genomic_DNA"/>
</dbReference>
<comment type="caution">
    <text evidence="3">The sequence shown here is derived from an EMBL/GenBank/DDBJ whole genome shotgun (WGS) entry which is preliminary data.</text>
</comment>
<dbReference type="OrthoDB" id="9781415at2"/>
<feature type="binding site" evidence="2">
    <location>
        <begin position="11"/>
        <end position="18"/>
    </location>
    <ligand>
        <name>substrate</name>
    </ligand>
</feature>
<dbReference type="InterPro" id="IPR029033">
    <property type="entry name" value="His_PPase_superfam"/>
</dbReference>
<feature type="active site" description="Tele-phosphohistidine intermediate" evidence="1">
    <location>
        <position position="12"/>
    </location>
</feature>
<protein>
    <submittedName>
        <fullName evidence="3">Histidine phosphatase family protein</fullName>
    </submittedName>
</protein>
<dbReference type="CDD" id="cd07067">
    <property type="entry name" value="HP_PGM_like"/>
    <property type="match status" value="1"/>
</dbReference>
<evidence type="ECO:0000256" key="2">
    <source>
        <dbReference type="PIRSR" id="PIRSR613078-2"/>
    </source>
</evidence>
<dbReference type="AlphaFoldDB" id="A0A3E2W2B9"/>
<dbReference type="SUPFAM" id="SSF53254">
    <property type="entry name" value="Phosphoglycerate mutase-like"/>
    <property type="match status" value="1"/>
</dbReference>
<accession>A0A3E2W2B9</accession>
<evidence type="ECO:0000313" key="4">
    <source>
        <dbReference type="Proteomes" id="UP000260025"/>
    </source>
</evidence>
<dbReference type="GO" id="GO:0005737">
    <property type="term" value="C:cytoplasm"/>
    <property type="evidence" value="ECO:0007669"/>
    <property type="project" value="TreeGrafter"/>
</dbReference>